<keyword evidence="4" id="KW-0378">Hydrolase</keyword>
<evidence type="ECO:0000256" key="2">
    <source>
        <dbReference type="ARBA" id="ARBA00009559"/>
    </source>
</evidence>
<dbReference type="CDD" id="cd11574">
    <property type="entry name" value="GH99"/>
    <property type="match status" value="1"/>
</dbReference>
<evidence type="ECO:0000256" key="1">
    <source>
        <dbReference type="ARBA" id="ARBA00004323"/>
    </source>
</evidence>
<name>A0A1I7S1G0_BURXY</name>
<evidence type="ECO:0000313" key="12">
    <source>
        <dbReference type="WBParaSite" id="BXY_0683500.1"/>
    </source>
</evidence>
<dbReference type="GO" id="GO:0000139">
    <property type="term" value="C:Golgi membrane"/>
    <property type="evidence" value="ECO:0007669"/>
    <property type="project" value="UniProtKB-SubCell"/>
</dbReference>
<evidence type="ECO:0000256" key="10">
    <source>
        <dbReference type="SAM" id="Phobius"/>
    </source>
</evidence>
<evidence type="ECO:0000256" key="9">
    <source>
        <dbReference type="SAM" id="MobiDB-lite"/>
    </source>
</evidence>
<sequence length="507" mass="58566">MTKFPNLSVKTKSWQFLTASSNERLLSTVMNLSHVLKFLVGLAFISTLGFVTWFLLRYSDDTGISKSLPLIRNPDIIPAPLPNMDHNDKEDVTQKLSEVLKITEPELDPLPPTVDPIKENVAKVEEKAEEPADQVEKSVDEVEKDELPDPDRPPSVHIFYYPWYGDVKNDGKYYHWDHRVFYNREPREGEKVNHLAPGDIASVYYPQLGAYSSKDTYIIDKHFKWMKYAKIDVVVVSWYPVGALKYPWEDLMPIFLDSCAKYHMKLAFHMEPYTNRSALSVRDDLQYLVKTYGDHPAFYRTKPKVGIKLLPAVYVYDSYLVKDNEWKEITTPGKENTIRGTWFDAMLIGLALQPRDVASLKAAGFDGIYTYFAADGFTGASSKRNWKDIAKLCREHEMLFDLSIGPGYDDSRVRPWNGANTRTRNDGKYYVEHFEAAYQAKPDILSITSFNEWHEGTQIEPAVPFTDKLTNFSYPPYENGTDTYLRLTKEMIEKYFSQHQRFIREGP</sequence>
<accession>A0A1I7S1G0</accession>
<dbReference type="InterPro" id="IPR026071">
    <property type="entry name" value="Glyco_Hydrolase_99"/>
</dbReference>
<dbReference type="PANTHER" id="PTHR13572">
    <property type="entry name" value="ENDO-ALPHA-1,2-MANNOSIDASE"/>
    <property type="match status" value="1"/>
</dbReference>
<evidence type="ECO:0000256" key="5">
    <source>
        <dbReference type="ARBA" id="ARBA00022968"/>
    </source>
</evidence>
<organism evidence="11 12">
    <name type="scientific">Bursaphelenchus xylophilus</name>
    <name type="common">Pinewood nematode worm</name>
    <name type="synonym">Aphelenchoides xylophilus</name>
    <dbReference type="NCBI Taxonomy" id="6326"/>
    <lineage>
        <taxon>Eukaryota</taxon>
        <taxon>Metazoa</taxon>
        <taxon>Ecdysozoa</taxon>
        <taxon>Nematoda</taxon>
        <taxon>Chromadorea</taxon>
        <taxon>Rhabditida</taxon>
        <taxon>Tylenchina</taxon>
        <taxon>Tylenchomorpha</taxon>
        <taxon>Aphelenchoidea</taxon>
        <taxon>Aphelenchoididae</taxon>
        <taxon>Bursaphelenchus</taxon>
    </lineage>
</organism>
<dbReference type="InterPro" id="IPR017853">
    <property type="entry name" value="GH"/>
</dbReference>
<keyword evidence="7" id="KW-0333">Golgi apparatus</keyword>
<reference evidence="12" key="1">
    <citation type="submission" date="2016-11" db="UniProtKB">
        <authorList>
            <consortium name="WormBaseParasite"/>
        </authorList>
    </citation>
    <scope>IDENTIFICATION</scope>
</reference>
<proteinExistence type="inferred from homology"/>
<feature type="region of interest" description="Disordered" evidence="9">
    <location>
        <begin position="125"/>
        <end position="149"/>
    </location>
</feature>
<dbReference type="PANTHER" id="PTHR13572:SF4">
    <property type="entry name" value="RE57134P"/>
    <property type="match status" value="1"/>
</dbReference>
<evidence type="ECO:0000256" key="4">
    <source>
        <dbReference type="ARBA" id="ARBA00022801"/>
    </source>
</evidence>
<evidence type="ECO:0000313" key="11">
    <source>
        <dbReference type="Proteomes" id="UP000095284"/>
    </source>
</evidence>
<dbReference type="WBParaSite" id="BXY_0683500.1">
    <property type="protein sequence ID" value="BXY_0683500.1"/>
    <property type="gene ID" value="BXY_0683500"/>
</dbReference>
<keyword evidence="8 10" id="KW-0472">Membrane</keyword>
<dbReference type="Pfam" id="PF16317">
    <property type="entry name" value="Glyco_hydro_99"/>
    <property type="match status" value="1"/>
</dbReference>
<evidence type="ECO:0000256" key="6">
    <source>
        <dbReference type="ARBA" id="ARBA00022989"/>
    </source>
</evidence>
<keyword evidence="6 10" id="KW-1133">Transmembrane helix</keyword>
<dbReference type="AlphaFoldDB" id="A0A1I7S1G0"/>
<keyword evidence="5" id="KW-0735">Signal-anchor</keyword>
<dbReference type="GO" id="GO:0004559">
    <property type="term" value="F:alpha-mannosidase activity"/>
    <property type="evidence" value="ECO:0007669"/>
    <property type="project" value="TreeGrafter"/>
</dbReference>
<comment type="subcellular location">
    <subcellularLocation>
        <location evidence="1">Golgi apparatus membrane</location>
        <topology evidence="1">Single-pass type II membrane protein</topology>
    </subcellularLocation>
</comment>
<evidence type="ECO:0000256" key="8">
    <source>
        <dbReference type="ARBA" id="ARBA00023136"/>
    </source>
</evidence>
<feature type="transmembrane region" description="Helical" evidence="10">
    <location>
        <begin position="35"/>
        <end position="56"/>
    </location>
</feature>
<dbReference type="SUPFAM" id="SSF51445">
    <property type="entry name" value="(Trans)glycosidases"/>
    <property type="match status" value="1"/>
</dbReference>
<dbReference type="Proteomes" id="UP000095284">
    <property type="component" value="Unplaced"/>
</dbReference>
<dbReference type="eggNOG" id="ENOG502QPJV">
    <property type="taxonomic scope" value="Eukaryota"/>
</dbReference>
<protein>
    <submittedName>
        <fullName evidence="12">Glycoprotein endo-alpha-1,2-mannosidase</fullName>
    </submittedName>
</protein>
<evidence type="ECO:0000256" key="3">
    <source>
        <dbReference type="ARBA" id="ARBA00022692"/>
    </source>
</evidence>
<comment type="similarity">
    <text evidence="2">Belongs to the glycosyl hydrolase 99 family.</text>
</comment>
<dbReference type="Gene3D" id="3.20.20.80">
    <property type="entry name" value="Glycosidases"/>
    <property type="match status" value="1"/>
</dbReference>
<keyword evidence="3 10" id="KW-0812">Transmembrane</keyword>
<evidence type="ECO:0000256" key="7">
    <source>
        <dbReference type="ARBA" id="ARBA00023034"/>
    </source>
</evidence>